<name>A0A9P7UXU4_9AGAR</name>
<gene>
    <name evidence="1" type="ORF">E1B28_004048</name>
</gene>
<evidence type="ECO:0000313" key="1">
    <source>
        <dbReference type="EMBL" id="KAG7096631.1"/>
    </source>
</evidence>
<dbReference type="KEGG" id="more:E1B28_004048"/>
<dbReference type="GeneID" id="66073124"/>
<organism evidence="1 2">
    <name type="scientific">Marasmius oreades</name>
    <name type="common">fairy-ring Marasmius</name>
    <dbReference type="NCBI Taxonomy" id="181124"/>
    <lineage>
        <taxon>Eukaryota</taxon>
        <taxon>Fungi</taxon>
        <taxon>Dikarya</taxon>
        <taxon>Basidiomycota</taxon>
        <taxon>Agaricomycotina</taxon>
        <taxon>Agaricomycetes</taxon>
        <taxon>Agaricomycetidae</taxon>
        <taxon>Agaricales</taxon>
        <taxon>Marasmiineae</taxon>
        <taxon>Marasmiaceae</taxon>
        <taxon>Marasmius</taxon>
    </lineage>
</organism>
<dbReference type="AlphaFoldDB" id="A0A9P7UXU4"/>
<protein>
    <submittedName>
        <fullName evidence="1">Uncharacterized protein</fullName>
    </submittedName>
</protein>
<dbReference type="OrthoDB" id="3249754at2759"/>
<sequence>MQSTRISSRPLGSGKRSWVVLAIITTAPATCLEVDLVRLFSSHWFGRRQMGRLLDPQPWMMHTGCAKLLRSVFHLENDESVQELTDLFQIEDVLGRAIGGRIDHGKFRGVHYETVGEKIDLRPFWSRGIDIGKNHDEVVFDFQKHAGAGLSRNLWIPVDCHVH</sequence>
<proteinExistence type="predicted"/>
<keyword evidence="2" id="KW-1185">Reference proteome</keyword>
<accession>A0A9P7UXU4</accession>
<evidence type="ECO:0000313" key="2">
    <source>
        <dbReference type="Proteomes" id="UP001049176"/>
    </source>
</evidence>
<reference evidence="1" key="1">
    <citation type="journal article" date="2021" name="Genome Biol. Evol.">
        <title>The assembled and annotated genome of the fairy-ring fungus Marasmius oreades.</title>
        <authorList>
            <person name="Hiltunen M."/>
            <person name="Ament-Velasquez S.L."/>
            <person name="Johannesson H."/>
        </authorList>
    </citation>
    <scope>NUCLEOTIDE SEQUENCE</scope>
    <source>
        <strain evidence="1">03SP1</strain>
    </source>
</reference>
<comment type="caution">
    <text evidence="1">The sequence shown here is derived from an EMBL/GenBank/DDBJ whole genome shotgun (WGS) entry which is preliminary data.</text>
</comment>
<dbReference type="EMBL" id="CM032182">
    <property type="protein sequence ID" value="KAG7096631.1"/>
    <property type="molecule type" value="Genomic_DNA"/>
</dbReference>
<dbReference type="Proteomes" id="UP001049176">
    <property type="component" value="Chromosome 2"/>
</dbReference>
<dbReference type="RefSeq" id="XP_043013101.1">
    <property type="nucleotide sequence ID" value="XM_043148502.1"/>
</dbReference>